<sequence length="396" mass="44948">MKIIKTSAVIIFCMSAFFAFSQETPKSSISDAEAVEILKNIEAKFPASFKIERTDTASAAAGLSLLGYMRGDKLFHFTAMAHERTVYLTFLTDFNRLMNDFPSKLIPIDPLYAKNFRGYLSYLEREIKIKANTSSYIAYFEKNGYLGGEYVSNMAKIAQDYQRGLEYMERALKSNAPSHVLEKTAITVKETEMLENVKKARDCFRMMARTDLESSGGKYVFYNDGFKKSMVSINKVIEDSENRLKFPKKFVKRGVKAVPAANAAAAKLSKTNRALKTAGRSVLYLSIAAGALVIIENALTDMPLTLEDTDLASLYRDRSLIFKWDNALIEKGGLSEYKEFYKFFLEQYASNLETRAYADGLFKQEEITNNNLSRAENNIKRKELIRKIKTELENIN</sequence>
<protein>
    <submittedName>
        <fullName evidence="2">Uncharacterized protein</fullName>
    </submittedName>
</protein>
<feature type="signal peptide" evidence="1">
    <location>
        <begin position="1"/>
        <end position="21"/>
    </location>
</feature>
<keyword evidence="3" id="KW-1185">Reference proteome</keyword>
<dbReference type="HOGENOM" id="CLU_695867_0_0_0"/>
<organism evidence="2 3">
    <name type="scientific">Elusimicrobium minutum (strain Pei191)</name>
    <dbReference type="NCBI Taxonomy" id="445932"/>
    <lineage>
        <taxon>Bacteria</taxon>
        <taxon>Pseudomonadati</taxon>
        <taxon>Elusimicrobiota</taxon>
        <taxon>Elusimicrobia</taxon>
        <taxon>Elusimicrobiales</taxon>
        <taxon>Elusimicrobiaceae</taxon>
        <taxon>Elusimicrobium</taxon>
    </lineage>
</organism>
<evidence type="ECO:0000313" key="2">
    <source>
        <dbReference type="EMBL" id="ACC98383.1"/>
    </source>
</evidence>
<dbReference type="Proteomes" id="UP000001029">
    <property type="component" value="Chromosome"/>
</dbReference>
<gene>
    <name evidence="2" type="ordered locus">Emin_0828</name>
</gene>
<accession>B2KCY7</accession>
<evidence type="ECO:0000256" key="1">
    <source>
        <dbReference type="SAM" id="SignalP"/>
    </source>
</evidence>
<dbReference type="KEGG" id="emi:Emin_0828"/>
<proteinExistence type="predicted"/>
<feature type="chain" id="PRO_5002779872" evidence="1">
    <location>
        <begin position="22"/>
        <end position="396"/>
    </location>
</feature>
<dbReference type="RefSeq" id="WP_012414998.1">
    <property type="nucleotide sequence ID" value="NC_010644.1"/>
</dbReference>
<keyword evidence="1" id="KW-0732">Signal</keyword>
<dbReference type="AlphaFoldDB" id="B2KCY7"/>
<name>B2KCY7_ELUMP</name>
<reference evidence="2 3" key="1">
    <citation type="journal article" date="2009" name="Appl. Environ. Microbiol.">
        <title>Genomic analysis of 'Elusimicrobium minutum,' the first cultivated representative of the phylum 'Elusimicrobia' (formerly termite group 1).</title>
        <authorList>
            <person name="Herlemann D.P.R."/>
            <person name="Geissinger O."/>
            <person name="Ikeda-Ohtsubo W."/>
            <person name="Kunin V."/>
            <person name="Sun H."/>
            <person name="Lapidus A."/>
            <person name="Hugenholtz P."/>
            <person name="Brune A."/>
        </authorList>
    </citation>
    <scope>NUCLEOTIDE SEQUENCE [LARGE SCALE GENOMIC DNA]</scope>
    <source>
        <strain evidence="2 3">Pei191</strain>
    </source>
</reference>
<evidence type="ECO:0000313" key="3">
    <source>
        <dbReference type="Proteomes" id="UP000001029"/>
    </source>
</evidence>
<dbReference type="EMBL" id="CP001055">
    <property type="protein sequence ID" value="ACC98383.1"/>
    <property type="molecule type" value="Genomic_DNA"/>
</dbReference>